<dbReference type="InterPro" id="IPR018181">
    <property type="entry name" value="Heat_shock_70_CS"/>
</dbReference>
<evidence type="ECO:0000256" key="1">
    <source>
        <dbReference type="ARBA" id="ARBA00002290"/>
    </source>
</evidence>
<dbReference type="SUPFAM" id="SSF53067">
    <property type="entry name" value="Actin-like ATPase domain"/>
    <property type="match status" value="2"/>
</dbReference>
<evidence type="ECO:0000256" key="2">
    <source>
        <dbReference type="ARBA" id="ARBA00007381"/>
    </source>
</evidence>
<dbReference type="PROSITE" id="PS00297">
    <property type="entry name" value="HSP70_1"/>
    <property type="match status" value="1"/>
</dbReference>
<evidence type="ECO:0000256" key="10">
    <source>
        <dbReference type="ARBA" id="ARBA00030945"/>
    </source>
</evidence>
<keyword evidence="8" id="KW-0143">Chaperone</keyword>
<name>A0AAE3EB86_9FIRM</name>
<accession>A0AAE3EB86</accession>
<organism evidence="12 13">
    <name type="scientific">Hominifimenecus microfluidus</name>
    <dbReference type="NCBI Taxonomy" id="2885348"/>
    <lineage>
        <taxon>Bacteria</taxon>
        <taxon>Bacillati</taxon>
        <taxon>Bacillota</taxon>
        <taxon>Clostridia</taxon>
        <taxon>Lachnospirales</taxon>
        <taxon>Lachnospiraceae</taxon>
        <taxon>Hominifimenecus</taxon>
    </lineage>
</organism>
<evidence type="ECO:0000256" key="6">
    <source>
        <dbReference type="ARBA" id="ARBA00022840"/>
    </source>
</evidence>
<evidence type="ECO:0000256" key="9">
    <source>
        <dbReference type="ARBA" id="ARBA00030019"/>
    </source>
</evidence>
<keyword evidence="5" id="KW-0547">Nucleotide-binding</keyword>
<comment type="similarity">
    <text evidence="2">Belongs to the heat shock protein 70 family.</text>
</comment>
<keyword evidence="7" id="KW-0346">Stress response</keyword>
<keyword evidence="13" id="KW-1185">Reference proteome</keyword>
<dbReference type="GO" id="GO:0140662">
    <property type="term" value="F:ATP-dependent protein folding chaperone"/>
    <property type="evidence" value="ECO:0007669"/>
    <property type="project" value="InterPro"/>
</dbReference>
<evidence type="ECO:0000256" key="11">
    <source>
        <dbReference type="ARBA" id="ARBA00033103"/>
    </source>
</evidence>
<reference evidence="12" key="1">
    <citation type="submission" date="2021-10" db="EMBL/GenBank/DDBJ databases">
        <title>Anaerobic single-cell dispensing facilitates the cultivation of human gut bacteria.</title>
        <authorList>
            <person name="Afrizal A."/>
        </authorList>
    </citation>
    <scope>NUCLEOTIDE SEQUENCE</scope>
    <source>
        <strain evidence="12">CLA-AA-H215</strain>
    </source>
</reference>
<sequence length="883" mass="99310">MCQNQFYIAIDLGTTNSVIARANFSNGRLVPCVLDIPRKNETGSTSRDKLLPSVVYYSKNRSGEMSADVGNYAKSRYGIKNNYVCKSVKSLMGRTESVPLAGEIEDKTPADVSAQILRYLVNQTKKILHQTYLNDVVITVPASFDSDQCQATIDAARSAGLNVDNSHDILLYEPKAVIYDFMRMQEDGEIPSNLLDLETEKNVMVFDLGGGTLDVTLHRVGRSENGLYNITDLAISRYTAIGGDNFDELLAADMLKKFEEDEDNVKISGNRREEVMCKLRRLAESMKLELSMEYTNSRDYGTPIDDDCEFEVMDVNLYDSYALELTYTKAEIEEILAPLMGYNYKIDDVKKIQHMDEKDVNNIIYPILDVLEKAGGNVKIDAVLLNGGMTKFYLITERLKEFFGFEPLEISDPDLAVARGAVYYHYCLHKYRVPRTDYWTDKTADNAISDSAPATPSLFNTGTILNDTINIGLRNEYISQLIPAGITLPYRSEEIRDKFQLATTTDTLGIELFLGRGKSKNLPNRRIATRTVKFPHAYPAGTPISLQIYISGLRMMTLEAWITDRPKTKMISELDLASLKSGAKTSGGLELIAGMELNAKSEINDLKMLVERNRNKADGDLNDTIKRKLQDIGRASNPKDFFDPCLALANNLRQSDLMLSCVYIMARYFNGKWTASQTRQILSLAKRHFDPFAGNVKQSNYVLRSALELIAAADPDFVKFYTDYLTRVPTTPSNTRQSMLQFTISYQPDAQKIADFFASYFDLSDMNKWIAGRLVKSFGRGTEKMNQKAFAKLTKKLAKLLDAPDRDSIPPYLVILIVELFSNDVPNSLHDDTYTAKAVWQSVKRYLADEPDETLVSAAEKIWNGEELSEEEETAAAAALYEL</sequence>
<comment type="function">
    <text evidence="1">Acts as a chaperone.</text>
</comment>
<protein>
    <recommendedName>
        <fullName evidence="3">Chaperone protein DnaK</fullName>
    </recommendedName>
    <alternativeName>
        <fullName evidence="4">Chaperone protein dnaK</fullName>
    </alternativeName>
    <alternativeName>
        <fullName evidence="11">HSP70</fullName>
    </alternativeName>
    <alternativeName>
        <fullName evidence="10">Heat shock 70 kDa protein</fullName>
    </alternativeName>
    <alternativeName>
        <fullName evidence="9">Heat shock protein 70</fullName>
    </alternativeName>
</protein>
<evidence type="ECO:0000256" key="8">
    <source>
        <dbReference type="ARBA" id="ARBA00023186"/>
    </source>
</evidence>
<dbReference type="Proteomes" id="UP001198182">
    <property type="component" value="Unassembled WGS sequence"/>
</dbReference>
<dbReference type="AlphaFoldDB" id="A0AAE3EB86"/>
<evidence type="ECO:0000313" key="12">
    <source>
        <dbReference type="EMBL" id="MCC2231523.1"/>
    </source>
</evidence>
<evidence type="ECO:0000313" key="13">
    <source>
        <dbReference type="Proteomes" id="UP001198182"/>
    </source>
</evidence>
<dbReference type="Gene3D" id="3.90.640.10">
    <property type="entry name" value="Actin, Chain A, domain 4"/>
    <property type="match status" value="1"/>
</dbReference>
<dbReference type="PANTHER" id="PTHR19375">
    <property type="entry name" value="HEAT SHOCK PROTEIN 70KDA"/>
    <property type="match status" value="1"/>
</dbReference>
<evidence type="ECO:0000256" key="5">
    <source>
        <dbReference type="ARBA" id="ARBA00022741"/>
    </source>
</evidence>
<evidence type="ECO:0000256" key="3">
    <source>
        <dbReference type="ARBA" id="ARBA00014415"/>
    </source>
</evidence>
<dbReference type="Gene3D" id="3.30.420.40">
    <property type="match status" value="2"/>
</dbReference>
<evidence type="ECO:0000256" key="7">
    <source>
        <dbReference type="ARBA" id="ARBA00023016"/>
    </source>
</evidence>
<dbReference type="RefSeq" id="WP_308454040.1">
    <property type="nucleotide sequence ID" value="NZ_JAJEQR010000031.1"/>
</dbReference>
<dbReference type="GO" id="GO:0005524">
    <property type="term" value="F:ATP binding"/>
    <property type="evidence" value="ECO:0007669"/>
    <property type="project" value="UniProtKB-KW"/>
</dbReference>
<comment type="caution">
    <text evidence="12">The sequence shown here is derived from an EMBL/GenBank/DDBJ whole genome shotgun (WGS) entry which is preliminary data.</text>
</comment>
<gene>
    <name evidence="12" type="ORF">LKD81_11015</name>
</gene>
<evidence type="ECO:0000256" key="4">
    <source>
        <dbReference type="ARBA" id="ARBA00017249"/>
    </source>
</evidence>
<proteinExistence type="inferred from homology"/>
<dbReference type="EMBL" id="JAJEQR010000031">
    <property type="protein sequence ID" value="MCC2231523.1"/>
    <property type="molecule type" value="Genomic_DNA"/>
</dbReference>
<dbReference type="InterPro" id="IPR013126">
    <property type="entry name" value="Hsp_70_fam"/>
</dbReference>
<dbReference type="PRINTS" id="PR00301">
    <property type="entry name" value="HEATSHOCK70"/>
</dbReference>
<keyword evidence="6" id="KW-0067">ATP-binding</keyword>
<dbReference type="InterPro" id="IPR043129">
    <property type="entry name" value="ATPase_NBD"/>
</dbReference>
<dbReference type="Pfam" id="PF00012">
    <property type="entry name" value="HSP70"/>
    <property type="match status" value="2"/>
</dbReference>